<evidence type="ECO:0000313" key="2">
    <source>
        <dbReference type="EMBL" id="KAK7595382.1"/>
    </source>
</evidence>
<reference evidence="2 3" key="1">
    <citation type="submission" date="2024-03" db="EMBL/GenBank/DDBJ databases">
        <title>Adaptation during the transition from Ophiocordyceps entomopathogen to insect associate is accompanied by gene loss and intensified selection.</title>
        <authorList>
            <person name="Ward C.M."/>
            <person name="Onetto C.A."/>
            <person name="Borneman A.R."/>
        </authorList>
    </citation>
    <scope>NUCLEOTIDE SEQUENCE [LARGE SCALE GENOMIC DNA]</scope>
    <source>
        <strain evidence="2">AWRI1</strain>
        <tissue evidence="2">Single Adult Female</tissue>
    </source>
</reference>
<organism evidence="2 3">
    <name type="scientific">Parthenolecanium corni</name>
    <dbReference type="NCBI Taxonomy" id="536013"/>
    <lineage>
        <taxon>Eukaryota</taxon>
        <taxon>Metazoa</taxon>
        <taxon>Ecdysozoa</taxon>
        <taxon>Arthropoda</taxon>
        <taxon>Hexapoda</taxon>
        <taxon>Insecta</taxon>
        <taxon>Pterygota</taxon>
        <taxon>Neoptera</taxon>
        <taxon>Paraneoptera</taxon>
        <taxon>Hemiptera</taxon>
        <taxon>Sternorrhyncha</taxon>
        <taxon>Coccoidea</taxon>
        <taxon>Coccidae</taxon>
        <taxon>Parthenolecanium</taxon>
    </lineage>
</organism>
<dbReference type="PANTHER" id="PTHR46472:SF1">
    <property type="entry name" value="NUCLEOREDOXIN"/>
    <property type="match status" value="1"/>
</dbReference>
<dbReference type="AlphaFoldDB" id="A0AAN9TJG7"/>
<evidence type="ECO:0000313" key="3">
    <source>
        <dbReference type="Proteomes" id="UP001367676"/>
    </source>
</evidence>
<dbReference type="InterPro" id="IPR013766">
    <property type="entry name" value="Thioredoxin_domain"/>
</dbReference>
<feature type="domain" description="Thioredoxin" evidence="1">
    <location>
        <begin position="274"/>
        <end position="431"/>
    </location>
</feature>
<protein>
    <recommendedName>
        <fullName evidence="1">Thioredoxin domain-containing protein</fullName>
    </recommendedName>
</protein>
<evidence type="ECO:0000259" key="1">
    <source>
        <dbReference type="PROSITE" id="PS51352"/>
    </source>
</evidence>
<dbReference type="PANTHER" id="PTHR46472">
    <property type="entry name" value="NUCLEOREDOXIN"/>
    <property type="match status" value="1"/>
</dbReference>
<dbReference type="EMBL" id="JBBCAQ010000018">
    <property type="protein sequence ID" value="KAK7595382.1"/>
    <property type="molecule type" value="Genomic_DNA"/>
</dbReference>
<dbReference type="SUPFAM" id="SSF52833">
    <property type="entry name" value="Thioredoxin-like"/>
    <property type="match status" value="1"/>
</dbReference>
<gene>
    <name evidence="2" type="ORF">V9T40_013207</name>
</gene>
<dbReference type="GO" id="GO:0004791">
    <property type="term" value="F:thioredoxin-disulfide reductase (NADPH) activity"/>
    <property type="evidence" value="ECO:0007669"/>
    <property type="project" value="TreeGrafter"/>
</dbReference>
<dbReference type="Proteomes" id="UP001367676">
    <property type="component" value="Unassembled WGS sequence"/>
</dbReference>
<dbReference type="GO" id="GO:0030178">
    <property type="term" value="P:negative regulation of Wnt signaling pathway"/>
    <property type="evidence" value="ECO:0007669"/>
    <property type="project" value="TreeGrafter"/>
</dbReference>
<dbReference type="Pfam" id="PF13905">
    <property type="entry name" value="Thioredoxin_8"/>
    <property type="match status" value="1"/>
</dbReference>
<dbReference type="PROSITE" id="PS51352">
    <property type="entry name" value="THIOREDOXIN_2"/>
    <property type="match status" value="1"/>
</dbReference>
<proteinExistence type="predicted"/>
<dbReference type="Gene3D" id="3.40.30.10">
    <property type="entry name" value="Glutaredoxin"/>
    <property type="match status" value="3"/>
</dbReference>
<name>A0AAN9TJG7_9HEMI</name>
<comment type="caution">
    <text evidence="2">The sequence shown here is derived from an EMBL/GenBank/DDBJ whole genome shotgun (WGS) entry which is preliminary data.</text>
</comment>
<sequence>MVTDRRGNFGGSLRPAGGAPGHFVEDEWLAASGFGSFSEHHQPAAASRSVARVDRKSAFSSSGGLRWYRNSRTCDAERAPAAMSGAPWFGRRFGPRLLKFDGASGAPLSLPVEKALRRAHHGVVGVYLVPLPDAGMRYANEDCGQRLKRLYDRLLLAAEQQPQTAADDENASCPRFEVVQVCFPRRPPTINYTLDQKAKGEYDSRLASVSWYALPFDSIERSIRLRHHYGVRDGEFALVLLNGDTGSVITNRGHDRLLQDEQGNEFPWKPENVLNILQQIPQYVSGRSEDNFVESNRTRSFEDIAKDSILGLYFSAHWCPPCKAFTVQLIKTYAAIKESGRKFEVIFVSSDRSADSFSHYVSTMPWLAIPYEEEAARVRLASLYAIRGIPSLILLNNDGSLITEDGRGEITDDPKAMNFPWFPKAVNLLTARMAAKLQRYPAIVLFIDGEEDGEIELAMAVLAPISQKVFDENPDESLLFVIAPDSDTSESLREYLKLDDVSPLLTLVDISLGRYAVMEYGKEITERAIMNFVSRFYDNELVFSPVECTS</sequence>
<keyword evidence="3" id="KW-1185">Reference proteome</keyword>
<dbReference type="InterPro" id="IPR036249">
    <property type="entry name" value="Thioredoxin-like_sf"/>
</dbReference>
<dbReference type="GO" id="GO:0031397">
    <property type="term" value="P:negative regulation of protein ubiquitination"/>
    <property type="evidence" value="ECO:0007669"/>
    <property type="project" value="TreeGrafter"/>
</dbReference>
<dbReference type="GO" id="GO:0005634">
    <property type="term" value="C:nucleus"/>
    <property type="evidence" value="ECO:0007669"/>
    <property type="project" value="TreeGrafter"/>
</dbReference>
<dbReference type="InterPro" id="IPR012336">
    <property type="entry name" value="Thioredoxin-like_fold"/>
</dbReference>
<accession>A0AAN9TJG7</accession>